<keyword evidence="3" id="KW-0472">Membrane</keyword>
<feature type="transmembrane region" description="Helical" evidence="3">
    <location>
        <begin position="70"/>
        <end position="94"/>
    </location>
</feature>
<dbReference type="Gene3D" id="3.60.21.10">
    <property type="match status" value="1"/>
</dbReference>
<dbReference type="InterPro" id="IPR051158">
    <property type="entry name" value="Metallophosphoesterase_sf"/>
</dbReference>
<sequence>MKGPIFMFFVILFLVLVGVAALSIILMRQLFPLYKKPQIMRVFYVLTSVSVFALFFGRGWLDQLPFAGDLMLLIVIWFVSLTFLIVFTPAVFVVKKVIEKIGLDDGVRDLSRRQFLKTAGVAMPILAVTCSSYGTFYSSRTIVDVKHEIFLADLDQTFSGFTIAQLSDVHLGWFFSIDKLKQTLDHIVAQKPDVLAVTGDLFDDVDTIVLAAQTLELYVEQFPQGIYFIWGNHEYMRGISKIKAALANTRVKVLRNENDLLLKAASPLYFIGVDYPMERDTAKQAAECQGMMETALKGVPARSTKILLSHHSVLIDNAFDNKIDLTMTGHTHGGQIVVLGMPIFQGFKYMRGMYKKGTLYGYVNSGAGSWFPFRFGCPPEITFFTLKKEV</sequence>
<dbReference type="EMBL" id="FNZK01000025">
    <property type="protein sequence ID" value="SEJ93201.1"/>
    <property type="molecule type" value="Genomic_DNA"/>
</dbReference>
<dbReference type="InterPro" id="IPR029052">
    <property type="entry name" value="Metallo-depent_PP-like"/>
</dbReference>
<dbReference type="Pfam" id="PF00149">
    <property type="entry name" value="Metallophos"/>
    <property type="match status" value="1"/>
</dbReference>
<proteinExistence type="predicted"/>
<evidence type="ECO:0000259" key="4">
    <source>
        <dbReference type="Pfam" id="PF00149"/>
    </source>
</evidence>
<feature type="transmembrane region" description="Helical" evidence="3">
    <location>
        <begin position="39"/>
        <end position="58"/>
    </location>
</feature>
<dbReference type="GO" id="GO:0008758">
    <property type="term" value="F:UDP-2,3-diacylglucosamine hydrolase activity"/>
    <property type="evidence" value="ECO:0007669"/>
    <property type="project" value="TreeGrafter"/>
</dbReference>
<dbReference type="GO" id="GO:0016020">
    <property type="term" value="C:membrane"/>
    <property type="evidence" value="ECO:0007669"/>
    <property type="project" value="GOC"/>
</dbReference>
<dbReference type="RefSeq" id="WP_091835319.1">
    <property type="nucleotide sequence ID" value="NZ_FNZK01000025.1"/>
</dbReference>
<gene>
    <name evidence="5" type="ORF">SAMN05660742_12552</name>
</gene>
<accession>A0A1H7CUF2</accession>
<feature type="transmembrane region" description="Helical" evidence="3">
    <location>
        <begin position="6"/>
        <end position="27"/>
    </location>
</feature>
<keyword evidence="6" id="KW-1185">Reference proteome</keyword>
<name>A0A1H7CUF2_9FIRM</name>
<dbReference type="STRING" id="84035.SAMN05660742_12552"/>
<dbReference type="PANTHER" id="PTHR31302">
    <property type="entry name" value="TRANSMEMBRANE PROTEIN WITH METALLOPHOSPHOESTERASE DOMAIN-RELATED"/>
    <property type="match status" value="1"/>
</dbReference>
<dbReference type="GO" id="GO:0009245">
    <property type="term" value="P:lipid A biosynthetic process"/>
    <property type="evidence" value="ECO:0007669"/>
    <property type="project" value="TreeGrafter"/>
</dbReference>
<evidence type="ECO:0000313" key="5">
    <source>
        <dbReference type="EMBL" id="SEJ93201.1"/>
    </source>
</evidence>
<keyword evidence="3" id="KW-1133">Transmembrane helix</keyword>
<evidence type="ECO:0000256" key="3">
    <source>
        <dbReference type="SAM" id="Phobius"/>
    </source>
</evidence>
<dbReference type="PANTHER" id="PTHR31302:SF31">
    <property type="entry name" value="PHOSPHODIESTERASE YAEI"/>
    <property type="match status" value="1"/>
</dbReference>
<dbReference type="Proteomes" id="UP000199662">
    <property type="component" value="Unassembled WGS sequence"/>
</dbReference>
<dbReference type="SUPFAM" id="SSF56300">
    <property type="entry name" value="Metallo-dependent phosphatases"/>
    <property type="match status" value="1"/>
</dbReference>
<reference evidence="5 6" key="1">
    <citation type="submission" date="2016-10" db="EMBL/GenBank/DDBJ databases">
        <authorList>
            <person name="de Groot N.N."/>
        </authorList>
    </citation>
    <scope>NUCLEOTIDE SEQUENCE [LARGE SCALE GENOMIC DNA]</scope>
    <source>
        <strain evidence="5 6">DSM 2179</strain>
    </source>
</reference>
<evidence type="ECO:0000256" key="2">
    <source>
        <dbReference type="ARBA" id="ARBA00022801"/>
    </source>
</evidence>
<keyword evidence="1" id="KW-0479">Metal-binding</keyword>
<evidence type="ECO:0000313" key="6">
    <source>
        <dbReference type="Proteomes" id="UP000199662"/>
    </source>
</evidence>
<dbReference type="GO" id="GO:0046872">
    <property type="term" value="F:metal ion binding"/>
    <property type="evidence" value="ECO:0007669"/>
    <property type="project" value="UniProtKB-KW"/>
</dbReference>
<protein>
    <recommendedName>
        <fullName evidence="4">Calcineurin-like phosphoesterase domain-containing protein</fullName>
    </recommendedName>
</protein>
<dbReference type="AlphaFoldDB" id="A0A1H7CUF2"/>
<evidence type="ECO:0000256" key="1">
    <source>
        <dbReference type="ARBA" id="ARBA00022723"/>
    </source>
</evidence>
<dbReference type="CDD" id="cd07385">
    <property type="entry name" value="MPP_YkuE_C"/>
    <property type="match status" value="1"/>
</dbReference>
<feature type="transmembrane region" description="Helical" evidence="3">
    <location>
        <begin position="115"/>
        <end position="136"/>
    </location>
</feature>
<keyword evidence="2" id="KW-0378">Hydrolase</keyword>
<dbReference type="InterPro" id="IPR004843">
    <property type="entry name" value="Calcineurin-like_PHP"/>
</dbReference>
<feature type="domain" description="Calcineurin-like phosphoesterase" evidence="4">
    <location>
        <begin position="162"/>
        <end position="333"/>
    </location>
</feature>
<organism evidence="5 6">
    <name type="scientific">Propionispira arboris</name>
    <dbReference type="NCBI Taxonomy" id="84035"/>
    <lineage>
        <taxon>Bacteria</taxon>
        <taxon>Bacillati</taxon>
        <taxon>Bacillota</taxon>
        <taxon>Negativicutes</taxon>
        <taxon>Selenomonadales</taxon>
        <taxon>Selenomonadaceae</taxon>
        <taxon>Propionispira</taxon>
    </lineage>
</organism>
<keyword evidence="3" id="KW-0812">Transmembrane</keyword>